<dbReference type="EMBL" id="CP000886">
    <property type="protein sequence ID" value="ABX66045.1"/>
    <property type="molecule type" value="Genomic_DNA"/>
</dbReference>
<proteinExistence type="predicted"/>
<evidence type="ECO:0000313" key="2">
    <source>
        <dbReference type="Proteomes" id="UP000008556"/>
    </source>
</evidence>
<protein>
    <submittedName>
        <fullName evidence="1">Uncharacterized protein</fullName>
    </submittedName>
</protein>
<sequence>MPHITPDGGCALPGLRCSVGRARHSAIRQCRQSTFFGLYLHRR</sequence>
<organism evidence="1 2">
    <name type="scientific">Salmonella paratyphi B (strain ATCC BAA-1250 / SPB7)</name>
    <dbReference type="NCBI Taxonomy" id="1016998"/>
    <lineage>
        <taxon>Bacteria</taxon>
        <taxon>Pseudomonadati</taxon>
        <taxon>Pseudomonadota</taxon>
        <taxon>Gammaproteobacteria</taxon>
        <taxon>Enterobacterales</taxon>
        <taxon>Enterobacteriaceae</taxon>
        <taxon>Salmonella</taxon>
    </lineage>
</organism>
<dbReference type="Proteomes" id="UP000008556">
    <property type="component" value="Chromosome"/>
</dbReference>
<gene>
    <name evidence="1" type="ordered locus">SPAB_00619</name>
</gene>
<dbReference type="AlphaFoldDB" id="A0A6C6YZ44"/>
<accession>A0A6C6YZ44</accession>
<evidence type="ECO:0000313" key="1">
    <source>
        <dbReference type="EMBL" id="ABX66045.1"/>
    </source>
</evidence>
<reference evidence="1 2" key="1">
    <citation type="submission" date="2007-11" db="EMBL/GenBank/DDBJ databases">
        <authorList>
            <consortium name="The Salmonella enterica serovar Paratyphi B Genome Sequencing Project"/>
            <person name="McClelland M."/>
            <person name="Sanderson E.K."/>
            <person name="Porwollik S."/>
            <person name="Spieth J."/>
            <person name="Clifton W.S."/>
            <person name="Fulton R."/>
            <person name="Cordes M."/>
            <person name="Wollam A."/>
            <person name="Shah N."/>
            <person name="Pepin K."/>
            <person name="Bhonagiri V."/>
            <person name="Nash W."/>
            <person name="Johnson M."/>
            <person name="Thiruvilangam P."/>
            <person name="Wilson R."/>
        </authorList>
    </citation>
    <scope>NUCLEOTIDE SEQUENCE [LARGE SCALE GENOMIC DNA]</scope>
    <source>
        <strain evidence="2">ATCC BAA-1250 / SPB7</strain>
    </source>
</reference>
<dbReference type="KEGG" id="spq:SPAB_00619"/>
<name>A0A6C6YZ44_SALPB</name>